<evidence type="ECO:0000256" key="3">
    <source>
        <dbReference type="ARBA" id="ARBA00022475"/>
    </source>
</evidence>
<dbReference type="RefSeq" id="WP_306887449.1">
    <property type="nucleotide sequence ID" value="NZ_JAUSUL010000005.1"/>
</dbReference>
<dbReference type="PANTHER" id="PTHR39342">
    <property type="entry name" value="UPF0283 MEMBRANE PROTEIN YCJF"/>
    <property type="match status" value="1"/>
</dbReference>
<feature type="transmembrane region" description="Helical" evidence="9">
    <location>
        <begin position="90"/>
        <end position="112"/>
    </location>
</feature>
<evidence type="ECO:0000256" key="9">
    <source>
        <dbReference type="SAM" id="Phobius"/>
    </source>
</evidence>
<dbReference type="InterPro" id="IPR021147">
    <property type="entry name" value="DUF697"/>
</dbReference>
<comment type="similarity">
    <text evidence="2">Belongs to the UPF0283 family.</text>
</comment>
<dbReference type="EMBL" id="JAUSUL010000005">
    <property type="protein sequence ID" value="MDQ0317529.1"/>
    <property type="molecule type" value="Genomic_DNA"/>
</dbReference>
<comment type="caution">
    <text evidence="10">The sequence shown here is derived from an EMBL/GenBank/DDBJ whole genome shotgun (WGS) entry which is preliminary data.</text>
</comment>
<keyword evidence="7 9" id="KW-0472">Membrane</keyword>
<evidence type="ECO:0000313" key="11">
    <source>
        <dbReference type="Proteomes" id="UP001229244"/>
    </source>
</evidence>
<evidence type="ECO:0000256" key="8">
    <source>
        <dbReference type="SAM" id="MobiDB-lite"/>
    </source>
</evidence>
<evidence type="ECO:0000313" key="10">
    <source>
        <dbReference type="EMBL" id="MDQ0317529.1"/>
    </source>
</evidence>
<comment type="subcellular location">
    <subcellularLocation>
        <location evidence="1">Cell inner membrane</location>
        <topology evidence="1">Multi-pass membrane protein</topology>
    </subcellularLocation>
</comment>
<dbReference type="PANTHER" id="PTHR39342:SF1">
    <property type="entry name" value="UPF0283 MEMBRANE PROTEIN YCJF"/>
    <property type="match status" value="1"/>
</dbReference>
<keyword evidence="11" id="KW-1185">Reference proteome</keyword>
<evidence type="ECO:0000256" key="5">
    <source>
        <dbReference type="ARBA" id="ARBA00022692"/>
    </source>
</evidence>
<dbReference type="InterPro" id="IPR006507">
    <property type="entry name" value="UPF0283"/>
</dbReference>
<keyword evidence="5 9" id="KW-0812">Transmembrane</keyword>
<keyword evidence="3" id="KW-1003">Cell membrane</keyword>
<feature type="transmembrane region" description="Helical" evidence="9">
    <location>
        <begin position="56"/>
        <end position="78"/>
    </location>
</feature>
<evidence type="ECO:0000256" key="1">
    <source>
        <dbReference type="ARBA" id="ARBA00004429"/>
    </source>
</evidence>
<evidence type="ECO:0000256" key="6">
    <source>
        <dbReference type="ARBA" id="ARBA00022989"/>
    </source>
</evidence>
<organism evidence="10 11">
    <name type="scientific">Amorphus orientalis</name>
    <dbReference type="NCBI Taxonomy" id="649198"/>
    <lineage>
        <taxon>Bacteria</taxon>
        <taxon>Pseudomonadati</taxon>
        <taxon>Pseudomonadota</taxon>
        <taxon>Alphaproteobacteria</taxon>
        <taxon>Hyphomicrobiales</taxon>
        <taxon>Amorphaceae</taxon>
        <taxon>Amorphus</taxon>
    </lineage>
</organism>
<protein>
    <submittedName>
        <fullName evidence="10">Membrane protein</fullName>
    </submittedName>
</protein>
<dbReference type="Pfam" id="PF05128">
    <property type="entry name" value="DUF697"/>
    <property type="match status" value="1"/>
</dbReference>
<dbReference type="GO" id="GO:0005886">
    <property type="term" value="C:plasma membrane"/>
    <property type="evidence" value="ECO:0007669"/>
    <property type="project" value="UniProtKB-SubCell"/>
</dbReference>
<dbReference type="Proteomes" id="UP001229244">
    <property type="component" value="Unassembled WGS sequence"/>
</dbReference>
<keyword evidence="6 9" id="KW-1133">Transmembrane helix</keyword>
<evidence type="ECO:0000256" key="4">
    <source>
        <dbReference type="ARBA" id="ARBA00022519"/>
    </source>
</evidence>
<accession>A0AAE3VRP2</accession>
<sequence>MSGPRRPTAFRVEDAEPSATPPPFETGPEEAFAEAETGGDLVPRDDPAAGVRRRGWSLGTIFTVGLGGLVSLGVGFAIDRLIADLFDRAPWLGWVALVLAAMAAVGALGLVIKEVVALRKIAKIENLRLDGQGAADADDREAALKVCRQLSALYSARASTARGRAALAAHMDEIIDGRDLIGLAEREVLSPIDAQARAMVMASAKRVSVVTALSPRALVDILYVAVEAFRLMRRLAALYAGRPGTLGFLRLARHTIQHLAVTGGMAAGDSLLHEVVGGSVVSRLSTRMGEGVVNGLMTARLGLAAIDVCRPLPFVKTRRPRVSDIVSELGSFAGEEAKGKK</sequence>
<reference evidence="10" key="1">
    <citation type="submission" date="2023-07" db="EMBL/GenBank/DDBJ databases">
        <title>Genomic Encyclopedia of Type Strains, Phase IV (KMG-IV): sequencing the most valuable type-strain genomes for metagenomic binning, comparative biology and taxonomic classification.</title>
        <authorList>
            <person name="Goeker M."/>
        </authorList>
    </citation>
    <scope>NUCLEOTIDE SEQUENCE</scope>
    <source>
        <strain evidence="10">DSM 21202</strain>
    </source>
</reference>
<gene>
    <name evidence="10" type="ORF">J2S73_004013</name>
</gene>
<keyword evidence="4" id="KW-0997">Cell inner membrane</keyword>
<evidence type="ECO:0000256" key="2">
    <source>
        <dbReference type="ARBA" id="ARBA00008255"/>
    </source>
</evidence>
<dbReference type="NCBIfam" id="TIGR01620">
    <property type="entry name" value="hyp_HI0043"/>
    <property type="match status" value="1"/>
</dbReference>
<dbReference type="AlphaFoldDB" id="A0AAE3VRP2"/>
<evidence type="ECO:0000256" key="7">
    <source>
        <dbReference type="ARBA" id="ARBA00023136"/>
    </source>
</evidence>
<name>A0AAE3VRP2_9HYPH</name>
<feature type="region of interest" description="Disordered" evidence="8">
    <location>
        <begin position="1"/>
        <end position="46"/>
    </location>
</feature>
<proteinExistence type="inferred from homology"/>